<feature type="domain" description="Organic solvent tolerance-like N-terminal" evidence="5">
    <location>
        <begin position="42"/>
        <end position="133"/>
    </location>
</feature>
<dbReference type="AlphaFoldDB" id="A0A0C2DUJ6"/>
<comment type="caution">
    <text evidence="7">The sequence shown here is derived from an EMBL/GenBank/DDBJ whole genome shotgun (WGS) entry which is preliminary data.</text>
</comment>
<dbReference type="GO" id="GO:0015920">
    <property type="term" value="P:lipopolysaccharide transport"/>
    <property type="evidence" value="ECO:0007669"/>
    <property type="project" value="InterPro"/>
</dbReference>
<keyword evidence="3" id="KW-0998">Cell outer membrane</keyword>
<dbReference type="EMBL" id="JWJD01000002">
    <property type="protein sequence ID" value="KIH77104.1"/>
    <property type="molecule type" value="Genomic_DNA"/>
</dbReference>
<sequence length="700" mass="79076">MGRGVRCFPPAGLLFLLLLLVPVSSGADDLGPVSRQGAQPVEIEADYLSSDRQTGLFLARGNVRIRQGDLTLLADEVQWHPQSGEARAPGTVSVIDAEGTLRGEDLVLNLETGQGRMAQGRFFLAEQNLYVTGEGIERLSAQQYRLARGTFTTCDGERPDWQFSARDLEVNLGRIAKGRHARFYLKDLPVLYVPFFFYPAKTERESGFLMPRYGYSDRRGWEVSLAYYQVIAPNQDATLHLDYLTELGIGKGLEYRYIFADHEGEAMLYHISGINDQGDAYAVDWRNVGELPGALRLGADVEYVSDRDYLQTFGEAAGEYNRDKTESKIFVSRSWDKYTLGGQLKYLKNLDQPTGTTLQRLPEVRFSAIPRRLAESPLFFGFDGSYDHFWRRAGDKGQRLSLRPTLAAPFQVGVLEVTPELAFRQRFYSASGAEDDFSQKGMVEFSTRLSSTFARVFSLQGRRISRIQHLIGPDATHSYTPRGDESRLPQFDAEDRIGGLHRVSYGLTNRLTARIEPPDGPAHYHEFLYFRLSQQYDIRESPADPLNPRDNLRPFSDLRAELLLRPTRWGYLDIDSRYDFQTAESKGMGFATLSVDAGVDDERGNGAALGYHYLREDLDYLEARLRTAILHPVHADLLYRHDLRSATTLETVLDLEYRSQCWSLFLTLSDRPDETRYLISFALTGVGRVGKFGGSLARAD</sequence>
<dbReference type="Pfam" id="PF04453">
    <property type="entry name" value="LptD"/>
    <property type="match status" value="1"/>
</dbReference>
<keyword evidence="8" id="KW-1185">Reference proteome</keyword>
<dbReference type="GO" id="GO:0009279">
    <property type="term" value="C:cell outer membrane"/>
    <property type="evidence" value="ECO:0007669"/>
    <property type="project" value="InterPro"/>
</dbReference>
<evidence type="ECO:0000256" key="2">
    <source>
        <dbReference type="ARBA" id="ARBA00023136"/>
    </source>
</evidence>
<dbReference type="InterPro" id="IPR007543">
    <property type="entry name" value="LptD_C"/>
</dbReference>
<dbReference type="HAMAP" id="MF_01411">
    <property type="entry name" value="LPS_assembly_LptD"/>
    <property type="match status" value="1"/>
</dbReference>
<reference evidence="7 8" key="1">
    <citation type="submission" date="2014-12" db="EMBL/GenBank/DDBJ databases">
        <title>Genomes of Geoalkalibacter ferrihydriticus and Geoalkalibacter subterraneus, two haloalkaliphilic metal-reducing members of the Geobacteraceae.</title>
        <authorList>
            <person name="Badalamenti J.P."/>
            <person name="Torres C.I."/>
            <person name="Krajmalnik-Brown R."/>
            <person name="Bond D.R."/>
        </authorList>
    </citation>
    <scope>NUCLEOTIDE SEQUENCE [LARGE SCALE GENOMIC DNA]</scope>
    <source>
        <strain evidence="7 8">DSM 17813</strain>
    </source>
</reference>
<dbReference type="Pfam" id="PF03968">
    <property type="entry name" value="LptD_N"/>
    <property type="match status" value="1"/>
</dbReference>
<evidence type="ECO:0000313" key="7">
    <source>
        <dbReference type="EMBL" id="KIH77104.1"/>
    </source>
</evidence>
<feature type="signal peptide" evidence="4">
    <location>
        <begin position="1"/>
        <end position="27"/>
    </location>
</feature>
<dbReference type="PANTHER" id="PTHR30189:SF1">
    <property type="entry name" value="LPS-ASSEMBLY PROTEIN LPTD"/>
    <property type="match status" value="1"/>
</dbReference>
<evidence type="ECO:0000256" key="4">
    <source>
        <dbReference type="SAM" id="SignalP"/>
    </source>
</evidence>
<dbReference type="GO" id="GO:1990351">
    <property type="term" value="C:transporter complex"/>
    <property type="evidence" value="ECO:0007669"/>
    <property type="project" value="TreeGrafter"/>
</dbReference>
<dbReference type="Proteomes" id="UP000035068">
    <property type="component" value="Unassembled WGS sequence"/>
</dbReference>
<organism evidence="7 8">
    <name type="scientific">Geoalkalibacter ferrihydriticus DSM 17813</name>
    <dbReference type="NCBI Taxonomy" id="1121915"/>
    <lineage>
        <taxon>Bacteria</taxon>
        <taxon>Pseudomonadati</taxon>
        <taxon>Thermodesulfobacteriota</taxon>
        <taxon>Desulfuromonadia</taxon>
        <taxon>Desulfuromonadales</taxon>
        <taxon>Geoalkalibacteraceae</taxon>
        <taxon>Geoalkalibacter</taxon>
    </lineage>
</organism>
<feature type="domain" description="LptD C-terminal" evidence="6">
    <location>
        <begin position="281"/>
        <end position="625"/>
    </location>
</feature>
<evidence type="ECO:0000259" key="6">
    <source>
        <dbReference type="Pfam" id="PF04453"/>
    </source>
</evidence>
<keyword evidence="2" id="KW-0472">Membrane</keyword>
<accession>A0A0C2DUJ6</accession>
<gene>
    <name evidence="7" type="ORF">GFER_08780</name>
</gene>
<protein>
    <submittedName>
        <fullName evidence="7">Uncharacterized protein</fullName>
    </submittedName>
</protein>
<dbReference type="GO" id="GO:0043165">
    <property type="term" value="P:Gram-negative-bacterium-type cell outer membrane assembly"/>
    <property type="evidence" value="ECO:0007669"/>
    <property type="project" value="InterPro"/>
</dbReference>
<name>A0A0C2DUJ6_9BACT</name>
<proteinExistence type="inferred from homology"/>
<dbReference type="Gene3D" id="2.60.450.10">
    <property type="entry name" value="Lipopolysaccharide (LPS) transport protein A like domain"/>
    <property type="match status" value="1"/>
</dbReference>
<keyword evidence="1 4" id="KW-0732">Signal</keyword>
<evidence type="ECO:0000256" key="3">
    <source>
        <dbReference type="ARBA" id="ARBA00023237"/>
    </source>
</evidence>
<dbReference type="InterPro" id="IPR050218">
    <property type="entry name" value="LptD"/>
</dbReference>
<dbReference type="InterPro" id="IPR020889">
    <property type="entry name" value="LipoPS_assembly_LptD"/>
</dbReference>
<evidence type="ECO:0000256" key="1">
    <source>
        <dbReference type="ARBA" id="ARBA00022729"/>
    </source>
</evidence>
<evidence type="ECO:0000259" key="5">
    <source>
        <dbReference type="Pfam" id="PF03968"/>
    </source>
</evidence>
<dbReference type="InterPro" id="IPR005653">
    <property type="entry name" value="OstA-like_N"/>
</dbReference>
<feature type="chain" id="PRO_5039913154" evidence="4">
    <location>
        <begin position="28"/>
        <end position="700"/>
    </location>
</feature>
<dbReference type="PANTHER" id="PTHR30189">
    <property type="entry name" value="LPS-ASSEMBLY PROTEIN"/>
    <property type="match status" value="1"/>
</dbReference>
<evidence type="ECO:0000313" key="8">
    <source>
        <dbReference type="Proteomes" id="UP000035068"/>
    </source>
</evidence>